<proteinExistence type="predicted"/>
<accession>A0ABR2K9M6</accession>
<reference evidence="1 2" key="1">
    <citation type="submission" date="2024-04" db="EMBL/GenBank/DDBJ databases">
        <title>Tritrichomonas musculus Genome.</title>
        <authorList>
            <person name="Alves-Ferreira E."/>
            <person name="Grigg M."/>
            <person name="Lorenzi H."/>
            <person name="Galac M."/>
        </authorList>
    </citation>
    <scope>NUCLEOTIDE SEQUENCE [LARGE SCALE GENOMIC DNA]</scope>
    <source>
        <strain evidence="1 2">EAF2021</strain>
    </source>
</reference>
<sequence>MKVPLLKHLEYVIHNTKVKLGEFVASTEVISGGKVEDYITSIPKGLLHISKYYIKLSTVIIDGNTAQLKAFKKEFKTTHKYHGDDMIQHLRVVPCICLRVNNSYKFAVQHDLNFSTLINRMRKIATFIKESDSAYHNFSTFIGTRWIYVYDILIYLGKKTSLKLTNT</sequence>
<evidence type="ECO:0000313" key="1">
    <source>
        <dbReference type="EMBL" id="KAK8887819.1"/>
    </source>
</evidence>
<evidence type="ECO:0000313" key="2">
    <source>
        <dbReference type="Proteomes" id="UP001470230"/>
    </source>
</evidence>
<gene>
    <name evidence="1" type="ORF">M9Y10_038876</name>
</gene>
<comment type="caution">
    <text evidence="1">The sequence shown here is derived from an EMBL/GenBank/DDBJ whole genome shotgun (WGS) entry which is preliminary data.</text>
</comment>
<name>A0ABR2K9M6_9EUKA</name>
<dbReference type="EMBL" id="JAPFFF010000006">
    <property type="protein sequence ID" value="KAK8887819.1"/>
    <property type="molecule type" value="Genomic_DNA"/>
</dbReference>
<keyword evidence="2" id="KW-1185">Reference proteome</keyword>
<dbReference type="Proteomes" id="UP001470230">
    <property type="component" value="Unassembled WGS sequence"/>
</dbReference>
<protein>
    <submittedName>
        <fullName evidence="1">Uncharacterized protein</fullName>
    </submittedName>
</protein>
<organism evidence="1 2">
    <name type="scientific">Tritrichomonas musculus</name>
    <dbReference type="NCBI Taxonomy" id="1915356"/>
    <lineage>
        <taxon>Eukaryota</taxon>
        <taxon>Metamonada</taxon>
        <taxon>Parabasalia</taxon>
        <taxon>Tritrichomonadida</taxon>
        <taxon>Tritrichomonadidae</taxon>
        <taxon>Tritrichomonas</taxon>
    </lineage>
</organism>